<comment type="caution">
    <text evidence="3">The sequence shown here is derived from an EMBL/GenBank/DDBJ whole genome shotgun (WGS) entry which is preliminary data.</text>
</comment>
<protein>
    <submittedName>
        <fullName evidence="3">Peptidase</fullName>
    </submittedName>
</protein>
<evidence type="ECO:0000259" key="2">
    <source>
        <dbReference type="Pfam" id="PF05193"/>
    </source>
</evidence>
<dbReference type="PANTHER" id="PTHR11851:SF134">
    <property type="entry name" value="ZINC-DEPENDENT PROTEASE"/>
    <property type="match status" value="1"/>
</dbReference>
<dbReference type="SUPFAM" id="SSF63411">
    <property type="entry name" value="LuxS/MPP-like metallohydrolase"/>
    <property type="match status" value="2"/>
</dbReference>
<dbReference type="Pfam" id="PF05193">
    <property type="entry name" value="Peptidase_M16_C"/>
    <property type="match status" value="1"/>
</dbReference>
<feature type="domain" description="Peptidase M16 N-terminal" evidence="1">
    <location>
        <begin position="77"/>
        <end position="189"/>
    </location>
</feature>
<organism evidence="3 4">
    <name type="scientific">Acetivibrio straminisolvens JCM 21531</name>
    <dbReference type="NCBI Taxonomy" id="1294263"/>
    <lineage>
        <taxon>Bacteria</taxon>
        <taxon>Bacillati</taxon>
        <taxon>Bacillota</taxon>
        <taxon>Clostridia</taxon>
        <taxon>Eubacteriales</taxon>
        <taxon>Oscillospiraceae</taxon>
        <taxon>Acetivibrio</taxon>
    </lineage>
</organism>
<keyword evidence="4" id="KW-1185">Reference proteome</keyword>
<dbReference type="Pfam" id="PF00675">
    <property type="entry name" value="Peptidase_M16"/>
    <property type="match status" value="1"/>
</dbReference>
<dbReference type="NCBIfam" id="NF047421">
    <property type="entry name" value="YfmH_fam"/>
    <property type="match status" value="1"/>
</dbReference>
<dbReference type="PANTHER" id="PTHR11851">
    <property type="entry name" value="METALLOPROTEASE"/>
    <property type="match status" value="1"/>
</dbReference>
<dbReference type="AlphaFoldDB" id="W4V2V2"/>
<name>W4V2V2_9FIRM</name>
<dbReference type="InterPro" id="IPR011765">
    <property type="entry name" value="Pept_M16_N"/>
</dbReference>
<proteinExistence type="predicted"/>
<accession>W4V2V2</accession>
<dbReference type="InterPro" id="IPR050361">
    <property type="entry name" value="MPP/UQCRC_Complex"/>
</dbReference>
<sequence>MAEKIEGRIIDKMNMRAIEYKNIDETVYIYEHSSGLKSFVVPKKGYSKKYATFATHYGSINNEFVVPGETDAIKVPDGIAHFLEHKLFEQKDGSVMDKFSKLGSNPNAYTSFAQTVYLFSCTDRFKDNFQLLLDFVQNPFITEESVEKEKDIIAQEIRMYEDDPNWRVFFNLLDAFYVNNPVKIDIAGTVESISKINRDILYKCYNTFYHPSNMMILVVGDVEPEEVFRQIEDSVDTKSSKPEIKRIFPEEPKTINRDYVEQKLAVAMPMFQMGFKDADFASKGIECLKREIAIKLLLEMIMGRSSSLYNELYNEGLINNTFDFDYTIEENYAYSAFGGESKDPLTVKNRVVDEIKKIQSKGLDKDSYERIKRALKGRFMRQLNSVERISHMFISVYFKEVSMFDYPDVYDNMSFDYVKNVFEEHFNLDRLAMSVINPV</sequence>
<reference evidence="3" key="1">
    <citation type="journal article" date="2014" name="Genome Announc.">
        <title>Draft Genome Sequence of Clostridium straminisolvens Strain JCM 21531T, Isolated from a Cellulose-Degrading Bacterial Community.</title>
        <authorList>
            <person name="Yuki M."/>
            <person name="Oshima K."/>
            <person name="Suda W."/>
            <person name="Sakamoto M."/>
            <person name="Kitamura K."/>
            <person name="Iida T."/>
            <person name="Hattori M."/>
            <person name="Ohkuma M."/>
        </authorList>
    </citation>
    <scope>NUCLEOTIDE SEQUENCE [LARGE SCALE GENOMIC DNA]</scope>
    <source>
        <strain evidence="3">JCM 21531</strain>
    </source>
</reference>
<evidence type="ECO:0000313" key="3">
    <source>
        <dbReference type="EMBL" id="GAE87526.1"/>
    </source>
</evidence>
<dbReference type="InterPro" id="IPR011249">
    <property type="entry name" value="Metalloenz_LuxS/M16"/>
</dbReference>
<dbReference type="InterPro" id="IPR007863">
    <property type="entry name" value="Peptidase_M16_C"/>
</dbReference>
<evidence type="ECO:0000313" key="4">
    <source>
        <dbReference type="Proteomes" id="UP000019109"/>
    </source>
</evidence>
<dbReference type="STRING" id="1294263.JCM21531_898"/>
<dbReference type="EMBL" id="BAVR01000007">
    <property type="protein sequence ID" value="GAE87526.1"/>
    <property type="molecule type" value="Genomic_DNA"/>
</dbReference>
<feature type="domain" description="Peptidase M16 C-terminal" evidence="2">
    <location>
        <begin position="195"/>
        <end position="375"/>
    </location>
</feature>
<dbReference type="Proteomes" id="UP000019109">
    <property type="component" value="Unassembled WGS sequence"/>
</dbReference>
<gene>
    <name evidence="3" type="ORF">JCM21531_898</name>
</gene>
<evidence type="ECO:0000259" key="1">
    <source>
        <dbReference type="Pfam" id="PF00675"/>
    </source>
</evidence>
<dbReference type="MEROPS" id="M16.A20"/>
<dbReference type="GO" id="GO:0046872">
    <property type="term" value="F:metal ion binding"/>
    <property type="evidence" value="ECO:0007669"/>
    <property type="project" value="InterPro"/>
</dbReference>
<dbReference type="Gene3D" id="3.30.830.10">
    <property type="entry name" value="Metalloenzyme, LuxS/M16 peptidase-like"/>
    <property type="match status" value="2"/>
</dbReference>